<proteinExistence type="predicted"/>
<dbReference type="Proteomes" id="UP000236654">
    <property type="component" value="Unassembled WGS sequence"/>
</dbReference>
<evidence type="ECO:0000313" key="2">
    <source>
        <dbReference type="Proteomes" id="UP000236654"/>
    </source>
</evidence>
<comment type="caution">
    <text evidence="1">The sequence shown here is derived from an EMBL/GenBank/DDBJ whole genome shotgun (WGS) entry which is preliminary data.</text>
</comment>
<sequence>MGRNKTEWFATWFDTKYYHILYQNRDFKEAERFITNLLNHLKLPKDSNCLDLACGKGRHAVFINKKGYSVTGVDLSENSIQEAKPFEREDLKFEVHDMREVFKTNAYDAVFNLFTSFGYFENQGDNLKVLESINEMLVDDGVLVIDFMNAEFVLDNLVKEETKTLDGIQFHITRNYDGSHIFKHITFSDDGENFSFQERVQALKKEDFEMLLDKAGFTVVESFGDFSLSPFDKHKSDRLIIIARKK</sequence>
<reference evidence="1 2" key="1">
    <citation type="submission" date="2017-12" db="EMBL/GenBank/DDBJ databases">
        <title>The draft genome sequence of Brumimicrobium saltpan LHR20.</title>
        <authorList>
            <person name="Do Z.-J."/>
            <person name="Luo H.-R."/>
        </authorList>
    </citation>
    <scope>NUCLEOTIDE SEQUENCE [LARGE SCALE GENOMIC DNA]</scope>
    <source>
        <strain evidence="1 2">LHR20</strain>
    </source>
</reference>
<dbReference type="CDD" id="cd02440">
    <property type="entry name" value="AdoMet_MTases"/>
    <property type="match status" value="1"/>
</dbReference>
<dbReference type="Gene3D" id="3.40.50.150">
    <property type="entry name" value="Vaccinia Virus protein VP39"/>
    <property type="match status" value="1"/>
</dbReference>
<dbReference type="GO" id="GO:0032259">
    <property type="term" value="P:methylation"/>
    <property type="evidence" value="ECO:0007669"/>
    <property type="project" value="UniProtKB-KW"/>
</dbReference>
<dbReference type="OrthoDB" id="9811589at2"/>
<dbReference type="InterPro" id="IPR029063">
    <property type="entry name" value="SAM-dependent_MTases_sf"/>
</dbReference>
<keyword evidence="1" id="KW-0808">Transferase</keyword>
<dbReference type="AlphaFoldDB" id="A0A2I0R2S5"/>
<name>A0A2I0R2S5_9FLAO</name>
<dbReference type="EMBL" id="PJNI01000007">
    <property type="protein sequence ID" value="PKR80867.1"/>
    <property type="molecule type" value="Genomic_DNA"/>
</dbReference>
<dbReference type="PANTHER" id="PTHR43861">
    <property type="entry name" value="TRANS-ACONITATE 2-METHYLTRANSFERASE-RELATED"/>
    <property type="match status" value="1"/>
</dbReference>
<dbReference type="GO" id="GO:0008168">
    <property type="term" value="F:methyltransferase activity"/>
    <property type="evidence" value="ECO:0007669"/>
    <property type="project" value="UniProtKB-KW"/>
</dbReference>
<accession>A0A2I0R2S5</accession>
<organism evidence="1 2">
    <name type="scientific">Brumimicrobium salinarum</name>
    <dbReference type="NCBI Taxonomy" id="2058658"/>
    <lineage>
        <taxon>Bacteria</taxon>
        <taxon>Pseudomonadati</taxon>
        <taxon>Bacteroidota</taxon>
        <taxon>Flavobacteriia</taxon>
        <taxon>Flavobacteriales</taxon>
        <taxon>Crocinitomicaceae</taxon>
        <taxon>Brumimicrobium</taxon>
    </lineage>
</organism>
<protein>
    <submittedName>
        <fullName evidence="1">SAM-dependent methyltransferase</fullName>
    </submittedName>
</protein>
<keyword evidence="1" id="KW-0489">Methyltransferase</keyword>
<dbReference type="Pfam" id="PF13489">
    <property type="entry name" value="Methyltransf_23"/>
    <property type="match status" value="1"/>
</dbReference>
<dbReference type="Gene3D" id="2.20.25.110">
    <property type="entry name" value="S-adenosyl-L-methionine-dependent methyltransferases"/>
    <property type="match status" value="1"/>
</dbReference>
<evidence type="ECO:0000313" key="1">
    <source>
        <dbReference type="EMBL" id="PKR80867.1"/>
    </source>
</evidence>
<dbReference type="SUPFAM" id="SSF53335">
    <property type="entry name" value="S-adenosyl-L-methionine-dependent methyltransferases"/>
    <property type="match status" value="1"/>
</dbReference>
<dbReference type="RefSeq" id="WP_101334249.1">
    <property type="nucleotide sequence ID" value="NZ_PJNI01000007.1"/>
</dbReference>
<gene>
    <name evidence="1" type="ORF">CW751_06765</name>
</gene>
<keyword evidence="2" id="KW-1185">Reference proteome</keyword>